<dbReference type="InterPro" id="IPR013520">
    <property type="entry name" value="Ribonucl_H"/>
</dbReference>
<gene>
    <name evidence="5" type="primary">kapD</name>
    <name evidence="5" type="ORF">LC087_09900</name>
</gene>
<sequence>MKEDKSLLFIDFEFTMPERKFHPQGFFPEIIEVGMVCVLNQKIERKFSSFVKPTFFPELTERCKSFLSITQEEVDHGISFYELTSILKQIDRPNKRTVITWGNMDMRVLKSNCVKHHLPNPLKGKNHDLSMEYKRFFGDKNQTGLWKAVEEYGKKGTGKHHCALDDAMTTLNIYNLVQNDKRYLEEHQPTTIGDRIDKKNILKKFAT</sequence>
<dbReference type="Proteomes" id="UP001197974">
    <property type="component" value="Chromosome"/>
</dbReference>
<organism evidence="5 6">
    <name type="scientific">Bacillus carboniphilus</name>
    <dbReference type="NCBI Taxonomy" id="86663"/>
    <lineage>
        <taxon>Bacteria</taxon>
        <taxon>Bacillati</taxon>
        <taxon>Bacillota</taxon>
        <taxon>Bacilli</taxon>
        <taxon>Bacillales</taxon>
        <taxon>Bacillaceae</taxon>
        <taxon>Bacillus</taxon>
    </lineage>
</organism>
<name>A0ABY9JPC0_9BACI</name>
<evidence type="ECO:0000313" key="5">
    <source>
        <dbReference type="EMBL" id="WLR41254.1"/>
    </source>
</evidence>
<protein>
    <submittedName>
        <fullName evidence="5">3'-5' exonuclease KapD</fullName>
    </submittedName>
</protein>
<evidence type="ECO:0000313" key="6">
    <source>
        <dbReference type="Proteomes" id="UP001197974"/>
    </source>
</evidence>
<dbReference type="EMBL" id="CP129013">
    <property type="protein sequence ID" value="WLR41254.1"/>
    <property type="molecule type" value="Genomic_DNA"/>
</dbReference>
<evidence type="ECO:0000256" key="1">
    <source>
        <dbReference type="ARBA" id="ARBA00022722"/>
    </source>
</evidence>
<evidence type="ECO:0000259" key="4">
    <source>
        <dbReference type="SMART" id="SM00479"/>
    </source>
</evidence>
<dbReference type="InterPro" id="IPR051274">
    <property type="entry name" value="3-5_Exoribonuclease"/>
</dbReference>
<keyword evidence="3 5" id="KW-0269">Exonuclease</keyword>
<dbReference type="NCBIfam" id="NF005838">
    <property type="entry name" value="PRK07748.1"/>
    <property type="match status" value="1"/>
</dbReference>
<dbReference type="SUPFAM" id="SSF53098">
    <property type="entry name" value="Ribonuclease H-like"/>
    <property type="match status" value="1"/>
</dbReference>
<keyword evidence="1" id="KW-0540">Nuclease</keyword>
<dbReference type="Gene3D" id="3.30.420.10">
    <property type="entry name" value="Ribonuclease H-like superfamily/Ribonuclease H"/>
    <property type="match status" value="1"/>
</dbReference>
<dbReference type="SMART" id="SM00479">
    <property type="entry name" value="EXOIII"/>
    <property type="match status" value="1"/>
</dbReference>
<dbReference type="RefSeq" id="WP_226540238.1">
    <property type="nucleotide sequence ID" value="NZ_CP129013.1"/>
</dbReference>
<dbReference type="CDD" id="cd06133">
    <property type="entry name" value="ERI-1_3'hExo_like"/>
    <property type="match status" value="1"/>
</dbReference>
<dbReference type="PANTHER" id="PTHR23044">
    <property type="entry name" value="3'-5' EXONUCLEASE ERI1-RELATED"/>
    <property type="match status" value="1"/>
</dbReference>
<dbReference type="GO" id="GO:0004527">
    <property type="term" value="F:exonuclease activity"/>
    <property type="evidence" value="ECO:0007669"/>
    <property type="project" value="UniProtKB-KW"/>
</dbReference>
<proteinExistence type="predicted"/>
<dbReference type="InterPro" id="IPR047201">
    <property type="entry name" value="ERI-1_3'hExo-like"/>
</dbReference>
<feature type="domain" description="Exonuclease" evidence="4">
    <location>
        <begin position="6"/>
        <end position="183"/>
    </location>
</feature>
<keyword evidence="6" id="KW-1185">Reference proteome</keyword>
<dbReference type="InterPro" id="IPR012337">
    <property type="entry name" value="RNaseH-like_sf"/>
</dbReference>
<dbReference type="Pfam" id="PF00929">
    <property type="entry name" value="RNase_T"/>
    <property type="match status" value="1"/>
</dbReference>
<reference evidence="5 6" key="1">
    <citation type="submission" date="2023-06" db="EMBL/GenBank/DDBJ databases">
        <title>Five Gram-positive bacteria isolated from mangrove sediments in Shenzhen, Guangdong, China.</title>
        <authorList>
            <person name="Yu S."/>
            <person name="Zheng W."/>
            <person name="Huang Y."/>
        </authorList>
    </citation>
    <scope>NUCLEOTIDE SEQUENCE [LARGE SCALE GENOMIC DNA]</scope>
    <source>
        <strain evidence="5 6">SaN35-3</strain>
    </source>
</reference>
<evidence type="ECO:0000256" key="2">
    <source>
        <dbReference type="ARBA" id="ARBA00022801"/>
    </source>
</evidence>
<accession>A0ABY9JPC0</accession>
<dbReference type="PANTHER" id="PTHR23044:SF61">
    <property type="entry name" value="3'-5' EXORIBONUCLEASE 1-RELATED"/>
    <property type="match status" value="1"/>
</dbReference>
<keyword evidence="2" id="KW-0378">Hydrolase</keyword>
<dbReference type="InterPro" id="IPR036397">
    <property type="entry name" value="RNaseH_sf"/>
</dbReference>
<evidence type="ECO:0000256" key="3">
    <source>
        <dbReference type="ARBA" id="ARBA00022839"/>
    </source>
</evidence>